<dbReference type="FunFam" id="4.10.280.10:FF:000010">
    <property type="entry name" value="Scleraxis bHLH transcription factor"/>
    <property type="match status" value="1"/>
</dbReference>
<dbReference type="Proteomes" id="UP000183832">
    <property type="component" value="Unassembled WGS sequence"/>
</dbReference>
<protein>
    <submittedName>
        <fullName evidence="8">CLUMA_CG004023, isoform A</fullName>
    </submittedName>
</protein>
<dbReference type="GO" id="GO:0046983">
    <property type="term" value="F:protein dimerization activity"/>
    <property type="evidence" value="ECO:0007669"/>
    <property type="project" value="InterPro"/>
</dbReference>
<dbReference type="AlphaFoldDB" id="A0A1J1HQH1"/>
<evidence type="ECO:0000256" key="1">
    <source>
        <dbReference type="ARBA" id="ARBA00004123"/>
    </source>
</evidence>
<sequence>MKLKKVSIRKKSVSPNLDTLDDFHDDEVCSNDDKQNSPVQRNTANARERARMRVLSSAFYRLKTIIPWVPHDTKLSKLDTLRLARNYIAYLTATLDGQPVNEITNKMPHQQKMTWPYIFQQVPDLNNSKSSLSSSKDSTRKSDYTHLTCSNDNFHKITTFDEESHISSITTNSGYAGRYHDDFEMNYD</sequence>
<gene>
    <name evidence="8" type="ORF">CLUMA_CG004023</name>
</gene>
<name>A0A1J1HQH1_9DIPT</name>
<dbReference type="GO" id="GO:0000981">
    <property type="term" value="F:DNA-binding transcription factor activity, RNA polymerase II-specific"/>
    <property type="evidence" value="ECO:0007669"/>
    <property type="project" value="TreeGrafter"/>
</dbReference>
<dbReference type="GO" id="GO:0032502">
    <property type="term" value="P:developmental process"/>
    <property type="evidence" value="ECO:0007669"/>
    <property type="project" value="TreeGrafter"/>
</dbReference>
<dbReference type="GO" id="GO:0005634">
    <property type="term" value="C:nucleus"/>
    <property type="evidence" value="ECO:0007669"/>
    <property type="project" value="UniProtKB-SubCell"/>
</dbReference>
<evidence type="ECO:0000256" key="6">
    <source>
        <dbReference type="SAM" id="MobiDB-lite"/>
    </source>
</evidence>
<feature type="compositionally biased region" description="Polar residues" evidence="6">
    <location>
        <begin position="36"/>
        <end position="45"/>
    </location>
</feature>
<evidence type="ECO:0000256" key="5">
    <source>
        <dbReference type="ARBA" id="ARBA00023242"/>
    </source>
</evidence>
<organism evidence="8 9">
    <name type="scientific">Clunio marinus</name>
    <dbReference type="NCBI Taxonomy" id="568069"/>
    <lineage>
        <taxon>Eukaryota</taxon>
        <taxon>Metazoa</taxon>
        <taxon>Ecdysozoa</taxon>
        <taxon>Arthropoda</taxon>
        <taxon>Hexapoda</taxon>
        <taxon>Insecta</taxon>
        <taxon>Pterygota</taxon>
        <taxon>Neoptera</taxon>
        <taxon>Endopterygota</taxon>
        <taxon>Diptera</taxon>
        <taxon>Nematocera</taxon>
        <taxon>Chironomoidea</taxon>
        <taxon>Chironomidae</taxon>
        <taxon>Clunio</taxon>
    </lineage>
</organism>
<dbReference type="Pfam" id="PF00010">
    <property type="entry name" value="HLH"/>
    <property type="match status" value="1"/>
</dbReference>
<evidence type="ECO:0000313" key="8">
    <source>
        <dbReference type="EMBL" id="CRK90295.1"/>
    </source>
</evidence>
<evidence type="ECO:0000256" key="3">
    <source>
        <dbReference type="ARBA" id="ARBA00023125"/>
    </source>
</evidence>
<keyword evidence="2" id="KW-0805">Transcription regulation</keyword>
<keyword evidence="5" id="KW-0539">Nucleus</keyword>
<dbReference type="PANTHER" id="PTHR23349:SF72">
    <property type="entry name" value="HLH54F"/>
    <property type="match status" value="1"/>
</dbReference>
<dbReference type="PANTHER" id="PTHR23349">
    <property type="entry name" value="BASIC HELIX-LOOP-HELIX TRANSCRIPTION FACTOR, TWIST"/>
    <property type="match status" value="1"/>
</dbReference>
<dbReference type="InterPro" id="IPR011598">
    <property type="entry name" value="bHLH_dom"/>
</dbReference>
<dbReference type="SMART" id="SM00353">
    <property type="entry name" value="HLH"/>
    <property type="match status" value="1"/>
</dbReference>
<dbReference type="InterPro" id="IPR050283">
    <property type="entry name" value="E-box_TF_Regulators"/>
</dbReference>
<evidence type="ECO:0000313" key="9">
    <source>
        <dbReference type="Proteomes" id="UP000183832"/>
    </source>
</evidence>
<dbReference type="STRING" id="568069.A0A1J1HQH1"/>
<feature type="region of interest" description="Disordered" evidence="6">
    <location>
        <begin position="27"/>
        <end position="47"/>
    </location>
</feature>
<evidence type="ECO:0000256" key="2">
    <source>
        <dbReference type="ARBA" id="ARBA00023015"/>
    </source>
</evidence>
<proteinExistence type="predicted"/>
<dbReference type="OrthoDB" id="10055449at2759"/>
<feature type="domain" description="BHLH" evidence="7">
    <location>
        <begin position="39"/>
        <end position="91"/>
    </location>
</feature>
<keyword evidence="9" id="KW-1185">Reference proteome</keyword>
<dbReference type="Gene3D" id="4.10.280.10">
    <property type="entry name" value="Helix-loop-helix DNA-binding domain"/>
    <property type="match status" value="1"/>
</dbReference>
<keyword evidence="4" id="KW-0804">Transcription</keyword>
<dbReference type="SUPFAM" id="SSF47459">
    <property type="entry name" value="HLH, helix-loop-helix DNA-binding domain"/>
    <property type="match status" value="1"/>
</dbReference>
<dbReference type="GO" id="GO:0000977">
    <property type="term" value="F:RNA polymerase II transcription regulatory region sequence-specific DNA binding"/>
    <property type="evidence" value="ECO:0007669"/>
    <property type="project" value="TreeGrafter"/>
</dbReference>
<keyword evidence="3" id="KW-0238">DNA-binding</keyword>
<reference evidence="8 9" key="1">
    <citation type="submission" date="2015-04" db="EMBL/GenBank/DDBJ databases">
        <authorList>
            <person name="Syromyatnikov M.Y."/>
            <person name="Popov V.N."/>
        </authorList>
    </citation>
    <scope>NUCLEOTIDE SEQUENCE [LARGE SCALE GENOMIC DNA]</scope>
</reference>
<dbReference type="EMBL" id="CVRI01000018">
    <property type="protein sequence ID" value="CRK90295.1"/>
    <property type="molecule type" value="Genomic_DNA"/>
</dbReference>
<dbReference type="InterPro" id="IPR036638">
    <property type="entry name" value="HLH_DNA-bd_sf"/>
</dbReference>
<comment type="subcellular location">
    <subcellularLocation>
        <location evidence="1">Nucleus</location>
    </subcellularLocation>
</comment>
<evidence type="ECO:0000259" key="7">
    <source>
        <dbReference type="PROSITE" id="PS50888"/>
    </source>
</evidence>
<accession>A0A1J1HQH1</accession>
<evidence type="ECO:0000256" key="4">
    <source>
        <dbReference type="ARBA" id="ARBA00023163"/>
    </source>
</evidence>
<dbReference type="PROSITE" id="PS50888">
    <property type="entry name" value="BHLH"/>
    <property type="match status" value="1"/>
</dbReference>